<dbReference type="PROSITE" id="PS51371">
    <property type="entry name" value="CBS"/>
    <property type="match status" value="2"/>
</dbReference>
<dbReference type="Proteomes" id="UP000026249">
    <property type="component" value="Unassembled WGS sequence"/>
</dbReference>
<dbReference type="GO" id="GO:0050660">
    <property type="term" value="F:flavin adenine dinucleotide binding"/>
    <property type="evidence" value="ECO:0007669"/>
    <property type="project" value="InterPro"/>
</dbReference>
<dbReference type="PANTHER" id="PTHR22777">
    <property type="entry name" value="HEMOLYSIN-RELATED"/>
    <property type="match status" value="1"/>
</dbReference>
<dbReference type="Gene3D" id="3.30.465.10">
    <property type="match status" value="1"/>
</dbReference>
<dbReference type="STRING" id="1454373.ACMU_09245"/>
<dbReference type="CDD" id="cd04590">
    <property type="entry name" value="CBS_pair_CorC_HlyC_assoc"/>
    <property type="match status" value="1"/>
</dbReference>
<feature type="compositionally biased region" description="Polar residues" evidence="5">
    <location>
        <begin position="1"/>
        <end position="12"/>
    </location>
</feature>
<dbReference type="Pfam" id="PF00571">
    <property type="entry name" value="CBS"/>
    <property type="match status" value="2"/>
</dbReference>
<dbReference type="SMART" id="SM01091">
    <property type="entry name" value="CorC_HlyC"/>
    <property type="match status" value="1"/>
</dbReference>
<organism evidence="7 8">
    <name type="scientific">Actibacterium mucosum KCTC 23349</name>
    <dbReference type="NCBI Taxonomy" id="1454373"/>
    <lineage>
        <taxon>Bacteria</taxon>
        <taxon>Pseudomonadati</taxon>
        <taxon>Pseudomonadota</taxon>
        <taxon>Alphaproteobacteria</taxon>
        <taxon>Rhodobacterales</taxon>
        <taxon>Roseobacteraceae</taxon>
        <taxon>Actibacterium</taxon>
    </lineage>
</organism>
<evidence type="ECO:0000256" key="2">
    <source>
        <dbReference type="ARBA" id="ARBA00022737"/>
    </source>
</evidence>
<comment type="caution">
    <text evidence="7">The sequence shown here is derived from an EMBL/GenBank/DDBJ whole genome shotgun (WGS) entry which is preliminary data.</text>
</comment>
<proteinExistence type="inferred from homology"/>
<dbReference type="FunFam" id="3.10.580.10:FF:000002">
    <property type="entry name" value="Magnesium/cobalt efflux protein CorC"/>
    <property type="match status" value="1"/>
</dbReference>
<feature type="domain" description="CBS" evidence="6">
    <location>
        <begin position="72"/>
        <end position="134"/>
    </location>
</feature>
<dbReference type="GO" id="GO:0005886">
    <property type="term" value="C:plasma membrane"/>
    <property type="evidence" value="ECO:0007669"/>
    <property type="project" value="TreeGrafter"/>
</dbReference>
<comment type="similarity">
    <text evidence="1">Belongs to the UPF0053 family. Hemolysin C subfamily.</text>
</comment>
<dbReference type="InterPro" id="IPR044751">
    <property type="entry name" value="Ion_transp-like_CBS"/>
</dbReference>
<evidence type="ECO:0000313" key="7">
    <source>
        <dbReference type="EMBL" id="KAJ55940.1"/>
    </source>
</evidence>
<keyword evidence="2" id="KW-0677">Repeat</keyword>
<dbReference type="SUPFAM" id="SSF56176">
    <property type="entry name" value="FAD-binding/transporter-associated domain-like"/>
    <property type="match status" value="1"/>
</dbReference>
<feature type="domain" description="CBS" evidence="6">
    <location>
        <begin position="139"/>
        <end position="196"/>
    </location>
</feature>
<dbReference type="SUPFAM" id="SSF54631">
    <property type="entry name" value="CBS-domain pair"/>
    <property type="match status" value="1"/>
</dbReference>
<evidence type="ECO:0000256" key="5">
    <source>
        <dbReference type="SAM" id="MobiDB-lite"/>
    </source>
</evidence>
<dbReference type="RefSeq" id="WP_035258021.1">
    <property type="nucleotide sequence ID" value="NZ_JFKE01000003.1"/>
</dbReference>
<evidence type="ECO:0000259" key="6">
    <source>
        <dbReference type="PROSITE" id="PS51371"/>
    </source>
</evidence>
<feature type="region of interest" description="Disordered" evidence="5">
    <location>
        <begin position="1"/>
        <end position="25"/>
    </location>
</feature>
<evidence type="ECO:0000313" key="8">
    <source>
        <dbReference type="Proteomes" id="UP000026249"/>
    </source>
</evidence>
<accession>A0A037ZHP7</accession>
<evidence type="ECO:0000256" key="4">
    <source>
        <dbReference type="PROSITE-ProRule" id="PRU00703"/>
    </source>
</evidence>
<name>A0A037ZHP7_9RHOB</name>
<protein>
    <submittedName>
        <fullName evidence="7">Conjugal transfer protein</fullName>
    </submittedName>
</protein>
<reference evidence="7 8" key="1">
    <citation type="submission" date="2014-03" db="EMBL/GenBank/DDBJ databases">
        <title>Draft Genome Sequence of Actibacterium mucosum KCTC 23349, a Marine Alphaproteobacterium with Complex Ionic Requirements Isolated from Mediterranean Seawater at Malvarrosa Beach, Valencia, Spain.</title>
        <authorList>
            <person name="Arahal D.R."/>
            <person name="Shao Z."/>
            <person name="Lai Q."/>
            <person name="Pujalte M.J."/>
        </authorList>
    </citation>
    <scope>NUCLEOTIDE SEQUENCE [LARGE SCALE GENOMIC DNA]</scope>
    <source>
        <strain evidence="7 8">KCTC 23349</strain>
    </source>
</reference>
<dbReference type="OrthoDB" id="9797674at2"/>
<dbReference type="EMBL" id="JFKE01000003">
    <property type="protein sequence ID" value="KAJ55940.1"/>
    <property type="molecule type" value="Genomic_DNA"/>
</dbReference>
<dbReference type="AlphaFoldDB" id="A0A037ZHP7"/>
<dbReference type="InterPro" id="IPR036318">
    <property type="entry name" value="FAD-bd_PCMH-like_sf"/>
</dbReference>
<keyword evidence="8" id="KW-1185">Reference proteome</keyword>
<dbReference type="InterPro" id="IPR046342">
    <property type="entry name" value="CBS_dom_sf"/>
</dbReference>
<sequence length="293" mass="31726">MDVETDGSSNAARSAPDPDIQSKPGLISRLFGARNAPEDTGVDIPTNGTAVNGAAQTTGLGQLTRLRVDDVAIPKVEIVAVPDDISKDELIATFRDSGMTRLPVYDGTLDTPLGLVHLKDLALKFGFNGGNGDFNLRALMRPLLFAPPSMPIGVLMQKMQSERRHMALVIDEYGGVDGLLTIEDLIEQVVGEIEDEHDADEVALWVQEKPGCYMVQARAPLDEFEAEIGVKLLEAEDEEEADTLGGLVFMLTGRVPTRGEVVGHPSGAEFEVMDADPRRIKRLRVWVPDVAKG</sequence>
<evidence type="ECO:0000256" key="1">
    <source>
        <dbReference type="ARBA" id="ARBA00006446"/>
    </source>
</evidence>
<dbReference type="PANTHER" id="PTHR22777:SF27">
    <property type="entry name" value="MAGNESIUM AND COBALT EFFLUX PROTEIN CORC"/>
    <property type="match status" value="1"/>
</dbReference>
<dbReference type="InterPro" id="IPR005170">
    <property type="entry name" value="Transptr-assoc_dom"/>
</dbReference>
<dbReference type="Gene3D" id="3.10.580.10">
    <property type="entry name" value="CBS-domain"/>
    <property type="match status" value="1"/>
</dbReference>
<evidence type="ECO:0000256" key="3">
    <source>
        <dbReference type="ARBA" id="ARBA00023122"/>
    </source>
</evidence>
<dbReference type="InterPro" id="IPR000644">
    <property type="entry name" value="CBS_dom"/>
</dbReference>
<dbReference type="InterPro" id="IPR016169">
    <property type="entry name" value="FAD-bd_PCMH_sub2"/>
</dbReference>
<dbReference type="Pfam" id="PF03471">
    <property type="entry name" value="CorC_HlyC"/>
    <property type="match status" value="1"/>
</dbReference>
<keyword evidence="3 4" id="KW-0129">CBS domain</keyword>
<gene>
    <name evidence="7" type="ORF">ACMU_09245</name>
</gene>